<comment type="subcellular location">
    <subcellularLocation>
        <location evidence="1">Membrane</location>
        <topology evidence="1">Multi-pass membrane protein</topology>
    </subcellularLocation>
</comment>
<evidence type="ECO:0000259" key="7">
    <source>
        <dbReference type="PROSITE" id="PS50850"/>
    </source>
</evidence>
<feature type="compositionally biased region" description="Basic and acidic residues" evidence="5">
    <location>
        <begin position="541"/>
        <end position="550"/>
    </location>
</feature>
<keyword evidence="8" id="KW-1185">Reference proteome</keyword>
<sequence length="550" mass="62358">MNYEDILQSIGGIGRFQKTQLFFVFIAIIPFTWITLSNTFFAAVSDYYCRVLDNQTYEHNSEIKNITIPYYYDGDEIVWESCLRYNLDDNTSSLFDVNDTDEYSQCDDGWVYEQTKFSHTFVTEFDLVCNKAWLKQLCKVTVAIGLFIGSLAYGQLSDMFGRRITYISSLLFALVFNAVLCFMPSFALVISAQFVMTILTMGVYLVGCVIVVEVVSSAYEPLAVILCEIAYTFGCITLGIMAYIMHGNWRRMQYINTISCIIFIPYCFFIKESARWLIQQGRHDEAKDIIKKIATLNGAVLDEALVDVTAFTEEKEPVVHHTAFELIRMPGLKVTTAIICFNWFTVNLMYMGIAENTDYYFPGHPYAVFTLMGVFELPAIFLNWFWLNNQPRKIVLVVVSVLSGVTWMVTGLTDIEAVIISFGILTKFLNQISYTSMYLLSMESFPTTVRNAGMGLAFGFQNVGALSAPYIVALMDVYYLIPFITMSALVVMSCSLIVFVPETYNTDLPETMDDLPSRGSDGSNPTQVNEKDFLLKSTKPKRTEKGQESK</sequence>
<feature type="transmembrane region" description="Helical" evidence="6">
    <location>
        <begin position="418"/>
        <end position="440"/>
    </location>
</feature>
<dbReference type="Proteomes" id="UP000694865">
    <property type="component" value="Unplaced"/>
</dbReference>
<feature type="transmembrane region" description="Helical" evidence="6">
    <location>
        <begin position="222"/>
        <end position="246"/>
    </location>
</feature>
<gene>
    <name evidence="9" type="primary">LOC102804535</name>
</gene>
<dbReference type="GeneID" id="102804535"/>
<name>A0ABM0MTG5_SACKO</name>
<dbReference type="InterPro" id="IPR011701">
    <property type="entry name" value="MFS"/>
</dbReference>
<evidence type="ECO:0000256" key="5">
    <source>
        <dbReference type="SAM" id="MobiDB-lite"/>
    </source>
</evidence>
<feature type="transmembrane region" description="Helical" evidence="6">
    <location>
        <begin position="478"/>
        <end position="500"/>
    </location>
</feature>
<evidence type="ECO:0000256" key="2">
    <source>
        <dbReference type="ARBA" id="ARBA00022692"/>
    </source>
</evidence>
<dbReference type="RefSeq" id="XP_006823306.1">
    <property type="nucleotide sequence ID" value="XM_006823243.1"/>
</dbReference>
<evidence type="ECO:0000256" key="1">
    <source>
        <dbReference type="ARBA" id="ARBA00004141"/>
    </source>
</evidence>
<evidence type="ECO:0000256" key="3">
    <source>
        <dbReference type="ARBA" id="ARBA00022989"/>
    </source>
</evidence>
<protein>
    <submittedName>
        <fullName evidence="9">Organic cation transporter protein-like</fullName>
    </submittedName>
</protein>
<feature type="transmembrane region" description="Helical" evidence="6">
    <location>
        <begin position="21"/>
        <end position="44"/>
    </location>
</feature>
<feature type="transmembrane region" description="Helical" evidence="6">
    <location>
        <begin position="334"/>
        <end position="354"/>
    </location>
</feature>
<reference evidence="9" key="1">
    <citation type="submission" date="2025-08" db="UniProtKB">
        <authorList>
            <consortium name="RefSeq"/>
        </authorList>
    </citation>
    <scope>IDENTIFICATION</scope>
    <source>
        <tissue evidence="9">Testes</tissue>
    </source>
</reference>
<feature type="transmembrane region" description="Helical" evidence="6">
    <location>
        <begin position="452"/>
        <end position="472"/>
    </location>
</feature>
<dbReference type="InterPro" id="IPR036259">
    <property type="entry name" value="MFS_trans_sf"/>
</dbReference>
<dbReference type="Pfam" id="PF07690">
    <property type="entry name" value="MFS_1"/>
    <property type="match status" value="1"/>
</dbReference>
<feature type="transmembrane region" description="Helical" evidence="6">
    <location>
        <begin position="366"/>
        <end position="387"/>
    </location>
</feature>
<keyword evidence="3 6" id="KW-1133">Transmembrane helix</keyword>
<feature type="region of interest" description="Disordered" evidence="5">
    <location>
        <begin position="510"/>
        <end position="550"/>
    </location>
</feature>
<dbReference type="PANTHER" id="PTHR24064">
    <property type="entry name" value="SOLUTE CARRIER FAMILY 22 MEMBER"/>
    <property type="match status" value="1"/>
</dbReference>
<dbReference type="PROSITE" id="PS50850">
    <property type="entry name" value="MFS"/>
    <property type="match status" value="1"/>
</dbReference>
<accession>A0ABM0MTG5</accession>
<evidence type="ECO:0000313" key="9">
    <source>
        <dbReference type="RefSeq" id="XP_006823306.1"/>
    </source>
</evidence>
<proteinExistence type="predicted"/>
<dbReference type="SUPFAM" id="SSF103473">
    <property type="entry name" value="MFS general substrate transporter"/>
    <property type="match status" value="1"/>
</dbReference>
<feature type="transmembrane region" description="Helical" evidence="6">
    <location>
        <begin position="166"/>
        <end position="188"/>
    </location>
</feature>
<organism evidence="8 9">
    <name type="scientific">Saccoglossus kowalevskii</name>
    <name type="common">Acorn worm</name>
    <dbReference type="NCBI Taxonomy" id="10224"/>
    <lineage>
        <taxon>Eukaryota</taxon>
        <taxon>Metazoa</taxon>
        <taxon>Hemichordata</taxon>
        <taxon>Enteropneusta</taxon>
        <taxon>Harrimaniidae</taxon>
        <taxon>Saccoglossus</taxon>
    </lineage>
</organism>
<evidence type="ECO:0000313" key="8">
    <source>
        <dbReference type="Proteomes" id="UP000694865"/>
    </source>
</evidence>
<evidence type="ECO:0000256" key="6">
    <source>
        <dbReference type="SAM" id="Phobius"/>
    </source>
</evidence>
<feature type="transmembrane region" description="Helical" evidence="6">
    <location>
        <begin position="133"/>
        <end position="154"/>
    </location>
</feature>
<dbReference type="InterPro" id="IPR020846">
    <property type="entry name" value="MFS_dom"/>
</dbReference>
<dbReference type="Gene3D" id="1.20.1250.20">
    <property type="entry name" value="MFS general substrate transporter like domains"/>
    <property type="match status" value="1"/>
</dbReference>
<keyword evidence="2 6" id="KW-0812">Transmembrane</keyword>
<feature type="transmembrane region" description="Helical" evidence="6">
    <location>
        <begin position="194"/>
        <end position="215"/>
    </location>
</feature>
<feature type="transmembrane region" description="Helical" evidence="6">
    <location>
        <begin position="252"/>
        <end position="270"/>
    </location>
</feature>
<keyword evidence="4 6" id="KW-0472">Membrane</keyword>
<evidence type="ECO:0000256" key="4">
    <source>
        <dbReference type="ARBA" id="ARBA00023136"/>
    </source>
</evidence>
<feature type="domain" description="Major facilitator superfamily (MFS) profile" evidence="7">
    <location>
        <begin position="77"/>
        <end position="505"/>
    </location>
</feature>
<feature type="transmembrane region" description="Helical" evidence="6">
    <location>
        <begin position="394"/>
        <end position="412"/>
    </location>
</feature>